<sequence>MTDSRTLSGENPALLRRINRSAVLRALEAGTQQTVAQLVTRVGLSRRTVEDALADLLTQGWVEVESATDPSDPAPVDANGKEAAKAERRAVGRPARRFRFRPDAGLVAGIDLGAARIECLVTDLSGTVLAEVAAEAQLDWTARRRLNAARKLLDKAIHQASTPAPLLGLGVGTTGIVDAGRISLSTTLPDWTGFDVAGALRAAVTCPVLVDNDGNVAAIAERWTGAATDVRDVLLIHAGRRITAGVVLDGQLHRGRHRRAGEVGTMPMLHWDRILTDLAALDAGATATHRILRAVARDLAVGVAAMALTIDPDTVVLGGQLAALGPKFRTDFEAALATHCPWEIDVRWSTLGGRGVSLGAVRLALDDVEARLHAVDGADEPTPLALSNRS</sequence>
<evidence type="ECO:0000256" key="2">
    <source>
        <dbReference type="SAM" id="MobiDB-lite"/>
    </source>
</evidence>
<dbReference type="Proteomes" id="UP000292346">
    <property type="component" value="Unassembled WGS sequence"/>
</dbReference>
<dbReference type="InterPro" id="IPR036388">
    <property type="entry name" value="WH-like_DNA-bd_sf"/>
</dbReference>
<dbReference type="InterPro" id="IPR036390">
    <property type="entry name" value="WH_DNA-bd_sf"/>
</dbReference>
<comment type="caution">
    <text evidence="3">The sequence shown here is derived from an EMBL/GenBank/DDBJ whole genome shotgun (WGS) entry which is preliminary data.</text>
</comment>
<feature type="region of interest" description="Disordered" evidence="2">
    <location>
        <begin position="65"/>
        <end position="88"/>
    </location>
</feature>
<protein>
    <submittedName>
        <fullName evidence="3">ROK family protein</fullName>
    </submittedName>
</protein>
<dbReference type="PANTHER" id="PTHR18964:SF149">
    <property type="entry name" value="BIFUNCTIONAL UDP-N-ACETYLGLUCOSAMINE 2-EPIMERASE_N-ACETYLMANNOSAMINE KINASE"/>
    <property type="match status" value="1"/>
</dbReference>
<dbReference type="PANTHER" id="PTHR18964">
    <property type="entry name" value="ROK (REPRESSOR, ORF, KINASE) FAMILY"/>
    <property type="match status" value="1"/>
</dbReference>
<dbReference type="Pfam" id="PF00480">
    <property type="entry name" value="ROK"/>
    <property type="match status" value="1"/>
</dbReference>
<dbReference type="SUPFAM" id="SSF53067">
    <property type="entry name" value="Actin-like ATPase domain"/>
    <property type="match status" value="1"/>
</dbReference>
<dbReference type="InterPro" id="IPR043129">
    <property type="entry name" value="ATPase_NBD"/>
</dbReference>
<dbReference type="Gene3D" id="3.30.420.40">
    <property type="match status" value="3"/>
</dbReference>
<feature type="compositionally biased region" description="Basic and acidic residues" evidence="2">
    <location>
        <begin position="79"/>
        <end position="88"/>
    </location>
</feature>
<name>A0A4R0GXQ7_9ACTN</name>
<dbReference type="OrthoDB" id="3523179at2"/>
<dbReference type="SUPFAM" id="SSF46785">
    <property type="entry name" value="Winged helix' DNA-binding domain"/>
    <property type="match status" value="1"/>
</dbReference>
<dbReference type="RefSeq" id="WP_131347451.1">
    <property type="nucleotide sequence ID" value="NZ_SJJZ01000006.1"/>
</dbReference>
<reference evidence="3 4" key="1">
    <citation type="submission" date="2019-02" db="EMBL/GenBank/DDBJ databases">
        <title>Kribbella capetownensis sp. nov. and Kribbella speibonae sp. nov., isolated from soil.</title>
        <authorList>
            <person name="Curtis S.M."/>
            <person name="Norton I."/>
            <person name="Everest G.J."/>
            <person name="Meyers P.R."/>
        </authorList>
    </citation>
    <scope>NUCLEOTIDE SEQUENCE [LARGE SCALE GENOMIC DNA]</scope>
    <source>
        <strain evidence="3 4">KCTC 29219</strain>
    </source>
</reference>
<keyword evidence="4" id="KW-1185">Reference proteome</keyword>
<proteinExistence type="inferred from homology"/>
<dbReference type="Gene3D" id="1.10.10.10">
    <property type="entry name" value="Winged helix-like DNA-binding domain superfamily/Winged helix DNA-binding domain"/>
    <property type="match status" value="1"/>
</dbReference>
<dbReference type="InterPro" id="IPR000600">
    <property type="entry name" value="ROK"/>
</dbReference>
<accession>A0A4R0GXQ7</accession>
<dbReference type="AlphaFoldDB" id="A0A4R0GXQ7"/>
<evidence type="ECO:0000256" key="1">
    <source>
        <dbReference type="ARBA" id="ARBA00006479"/>
    </source>
</evidence>
<evidence type="ECO:0000313" key="4">
    <source>
        <dbReference type="Proteomes" id="UP000292346"/>
    </source>
</evidence>
<dbReference type="CDD" id="cd23763">
    <property type="entry name" value="ASKHA_ATPase_ROK"/>
    <property type="match status" value="1"/>
</dbReference>
<comment type="similarity">
    <text evidence="1">Belongs to the ROK (NagC/XylR) family.</text>
</comment>
<organism evidence="3 4">
    <name type="scientific">Kribbella soli</name>
    <dbReference type="NCBI Taxonomy" id="1124743"/>
    <lineage>
        <taxon>Bacteria</taxon>
        <taxon>Bacillati</taxon>
        <taxon>Actinomycetota</taxon>
        <taxon>Actinomycetes</taxon>
        <taxon>Propionibacteriales</taxon>
        <taxon>Kribbellaceae</taxon>
        <taxon>Kribbella</taxon>
    </lineage>
</organism>
<gene>
    <name evidence="3" type="ORF">E0H45_39415</name>
</gene>
<dbReference type="EMBL" id="SJJZ01000006">
    <property type="protein sequence ID" value="TCC01574.1"/>
    <property type="molecule type" value="Genomic_DNA"/>
</dbReference>
<evidence type="ECO:0000313" key="3">
    <source>
        <dbReference type="EMBL" id="TCC01574.1"/>
    </source>
</evidence>